<accession>A0A9D1S0J5</accession>
<dbReference type="Pfam" id="PF11377">
    <property type="entry name" value="DUF3180"/>
    <property type="match status" value="1"/>
</dbReference>
<name>A0A9D1S0J5_9MICC</name>
<dbReference type="EMBL" id="DXGD01000026">
    <property type="protein sequence ID" value="HIW98630.1"/>
    <property type="molecule type" value="Genomic_DNA"/>
</dbReference>
<feature type="transmembrane region" description="Helical" evidence="2">
    <location>
        <begin position="157"/>
        <end position="174"/>
    </location>
</feature>
<feature type="compositionally biased region" description="Basic and acidic residues" evidence="1">
    <location>
        <begin position="182"/>
        <end position="207"/>
    </location>
</feature>
<feature type="compositionally biased region" description="Basic and acidic residues" evidence="1">
    <location>
        <begin position="214"/>
        <end position="229"/>
    </location>
</feature>
<sequence>MSALRPGWLLLITVTAAIGGFVATSVMAASGIRSPVLPISSVVTLAGVGLIVLGLGLVVHRDQRRGRAADEEAELRRRHPREPDENTGDYPERTSDTGRISRQRPKPRRLHPLQAVRVVAAAQACAYAGALIAGWHIGVLMDLAPAVGLGAPNATNALVMIIGGMMWVIIGFVVERLCKIPPDDGAARRPSTDEGKRLGQDYGDRLGPEPGAARTRDPQRDPREGKYAR</sequence>
<keyword evidence="2" id="KW-0812">Transmembrane</keyword>
<feature type="region of interest" description="Disordered" evidence="1">
    <location>
        <begin position="182"/>
        <end position="229"/>
    </location>
</feature>
<dbReference type="InterPro" id="IPR021517">
    <property type="entry name" value="DUF3180"/>
</dbReference>
<organism evidence="3 4">
    <name type="scientific">Candidatus Nesterenkonia stercoripullorum</name>
    <dbReference type="NCBI Taxonomy" id="2838701"/>
    <lineage>
        <taxon>Bacteria</taxon>
        <taxon>Bacillati</taxon>
        <taxon>Actinomycetota</taxon>
        <taxon>Actinomycetes</taxon>
        <taxon>Micrococcales</taxon>
        <taxon>Micrococcaceae</taxon>
        <taxon>Nesterenkonia</taxon>
    </lineage>
</organism>
<proteinExistence type="predicted"/>
<gene>
    <name evidence="3" type="ORF">H9871_00640</name>
</gene>
<keyword evidence="2" id="KW-0472">Membrane</keyword>
<evidence type="ECO:0000256" key="1">
    <source>
        <dbReference type="SAM" id="MobiDB-lite"/>
    </source>
</evidence>
<protein>
    <submittedName>
        <fullName evidence="3">DUF3180 domain-containing protein</fullName>
    </submittedName>
</protein>
<evidence type="ECO:0000313" key="3">
    <source>
        <dbReference type="EMBL" id="HIW98630.1"/>
    </source>
</evidence>
<evidence type="ECO:0000313" key="4">
    <source>
        <dbReference type="Proteomes" id="UP000824151"/>
    </source>
</evidence>
<reference evidence="3" key="2">
    <citation type="submission" date="2021-04" db="EMBL/GenBank/DDBJ databases">
        <authorList>
            <person name="Gilroy R."/>
        </authorList>
    </citation>
    <scope>NUCLEOTIDE SEQUENCE</scope>
    <source>
        <strain evidence="3">ChiHejej3B27-3195</strain>
    </source>
</reference>
<feature type="transmembrane region" description="Helical" evidence="2">
    <location>
        <begin position="38"/>
        <end position="59"/>
    </location>
</feature>
<feature type="region of interest" description="Disordered" evidence="1">
    <location>
        <begin position="68"/>
        <end position="107"/>
    </location>
</feature>
<dbReference type="Proteomes" id="UP000824151">
    <property type="component" value="Unassembled WGS sequence"/>
</dbReference>
<comment type="caution">
    <text evidence="3">The sequence shown here is derived from an EMBL/GenBank/DDBJ whole genome shotgun (WGS) entry which is preliminary data.</text>
</comment>
<reference evidence="3" key="1">
    <citation type="journal article" date="2021" name="PeerJ">
        <title>Extensive microbial diversity within the chicken gut microbiome revealed by metagenomics and culture.</title>
        <authorList>
            <person name="Gilroy R."/>
            <person name="Ravi A."/>
            <person name="Getino M."/>
            <person name="Pursley I."/>
            <person name="Horton D.L."/>
            <person name="Alikhan N.F."/>
            <person name="Baker D."/>
            <person name="Gharbi K."/>
            <person name="Hall N."/>
            <person name="Watson M."/>
            <person name="Adriaenssens E.M."/>
            <person name="Foster-Nyarko E."/>
            <person name="Jarju S."/>
            <person name="Secka A."/>
            <person name="Antonio M."/>
            <person name="Oren A."/>
            <person name="Chaudhuri R.R."/>
            <person name="La Ragione R."/>
            <person name="Hildebrand F."/>
            <person name="Pallen M.J."/>
        </authorList>
    </citation>
    <scope>NUCLEOTIDE SEQUENCE</scope>
    <source>
        <strain evidence="3">ChiHejej3B27-3195</strain>
    </source>
</reference>
<feature type="transmembrane region" description="Helical" evidence="2">
    <location>
        <begin position="115"/>
        <end position="137"/>
    </location>
</feature>
<evidence type="ECO:0000256" key="2">
    <source>
        <dbReference type="SAM" id="Phobius"/>
    </source>
</evidence>
<keyword evidence="2" id="KW-1133">Transmembrane helix</keyword>
<dbReference type="AlphaFoldDB" id="A0A9D1S0J5"/>